<dbReference type="Proteomes" id="UP000046176">
    <property type="component" value="Unassembled WGS sequence"/>
</dbReference>
<reference evidence="1 2" key="1">
    <citation type="submission" date="2014-08" db="EMBL/GenBank/DDBJ databases">
        <authorList>
            <person name="Chen Y.-H."/>
        </authorList>
    </citation>
    <scope>NUCLEOTIDE SEQUENCE [LARGE SCALE GENOMIC DNA]</scope>
</reference>
<name>A0A0T7FMS4_NEOGA</name>
<protein>
    <recommendedName>
        <fullName evidence="3">RiboL-PSP-HEPN domain-containing protein</fullName>
    </recommendedName>
</protein>
<dbReference type="EMBL" id="CCRH01000008">
    <property type="protein sequence ID" value="CDZ36279.1"/>
    <property type="molecule type" value="Genomic_DNA"/>
</dbReference>
<dbReference type="AlphaFoldDB" id="A0A0T7FMS4"/>
<sequence length="207" mass="23256">MTYQTDVDDIVIVQAGLADFWSKAHGWAPADGAALLASARLDWTPSLARSLRRWAEPLALPDGDLILAWANLGSILESSLRLFLGVYITDYHNSREDLEAIKAIEQRGTNQGQPYPPSSIQFEKIRQLLSRREIFSADDLTFVGLIQARRNSIHAFNNREIGNAVEFRSAVATYRVFIAELATRLPYPEELGFHWLDRAGSIRMGRA</sequence>
<evidence type="ECO:0000313" key="2">
    <source>
        <dbReference type="Proteomes" id="UP000046176"/>
    </source>
</evidence>
<proteinExistence type="predicted"/>
<gene>
    <name evidence="1" type="ORF">NGAL_HAMBI1145_32850</name>
</gene>
<accession>A0A0T7FMS4</accession>
<evidence type="ECO:0008006" key="3">
    <source>
        <dbReference type="Google" id="ProtNLM"/>
    </source>
</evidence>
<dbReference type="OrthoDB" id="7061864at2"/>
<dbReference type="RefSeq" id="WP_046667370.1">
    <property type="nucleotide sequence ID" value="NZ_CCRH01000008.1"/>
</dbReference>
<evidence type="ECO:0000313" key="1">
    <source>
        <dbReference type="EMBL" id="CDZ36279.1"/>
    </source>
</evidence>
<organism evidence="1 2">
    <name type="scientific">Neorhizobium galegae bv. officinalis</name>
    <dbReference type="NCBI Taxonomy" id="323656"/>
    <lineage>
        <taxon>Bacteria</taxon>
        <taxon>Pseudomonadati</taxon>
        <taxon>Pseudomonadota</taxon>
        <taxon>Alphaproteobacteria</taxon>
        <taxon>Hyphomicrobiales</taxon>
        <taxon>Rhizobiaceae</taxon>
        <taxon>Rhizobium/Agrobacterium group</taxon>
        <taxon>Neorhizobium</taxon>
    </lineage>
</organism>